<evidence type="ECO:0000259" key="2">
    <source>
        <dbReference type="Pfam" id="PF02517"/>
    </source>
</evidence>
<dbReference type="GO" id="GO:0006508">
    <property type="term" value="P:proteolysis"/>
    <property type="evidence" value="ECO:0007669"/>
    <property type="project" value="UniProtKB-KW"/>
</dbReference>
<sequence length="232" mass="25929">MATEDERHAVGWIRHQFDRLSWVQKSLLTGAVVTILWMSLVPGELERRIVVDSVLLIGGPLALGLSHGRHIGWTINRVAIRNAVLLSLFVLPFYLVGSTLPTIREFYPMWTVSLAPTEFVPHAVQLFVLALATETYYRGLLCVGVREIGFKAVFISPVVYMIHHSSKPPIEFLLSGPTDVLFGAVDYKSNSILPSVIAHGVGLVLLDWLVLREPLFDPTPFLRSLEWLPVPL</sequence>
<dbReference type="Proteomes" id="UP000281431">
    <property type="component" value="Unassembled WGS sequence"/>
</dbReference>
<keyword evidence="1" id="KW-0812">Transmembrane</keyword>
<keyword evidence="1" id="KW-0472">Membrane</keyword>
<keyword evidence="3" id="KW-0378">Hydrolase</keyword>
<keyword evidence="3" id="KW-0482">Metalloprotease</keyword>
<dbReference type="GO" id="GO:0080120">
    <property type="term" value="P:CAAX-box protein maturation"/>
    <property type="evidence" value="ECO:0007669"/>
    <property type="project" value="UniProtKB-ARBA"/>
</dbReference>
<feature type="transmembrane region" description="Helical" evidence="1">
    <location>
        <begin position="49"/>
        <end position="66"/>
    </location>
</feature>
<dbReference type="OrthoDB" id="247384at2157"/>
<feature type="transmembrane region" description="Helical" evidence="1">
    <location>
        <begin position="22"/>
        <end position="43"/>
    </location>
</feature>
<accession>A0A3N6NKD8</accession>
<keyword evidence="3" id="KW-0645">Protease</keyword>
<evidence type="ECO:0000313" key="3">
    <source>
        <dbReference type="EMBL" id="RQG99692.1"/>
    </source>
</evidence>
<keyword evidence="1" id="KW-1133">Transmembrane helix</keyword>
<dbReference type="InterPro" id="IPR003675">
    <property type="entry name" value="Rce1/LyrA-like_dom"/>
</dbReference>
<gene>
    <name evidence="3" type="ORF">EA472_13640</name>
</gene>
<proteinExistence type="predicted"/>
<evidence type="ECO:0000313" key="4">
    <source>
        <dbReference type="Proteomes" id="UP000281431"/>
    </source>
</evidence>
<organism evidence="3 4">
    <name type="scientific">Natrarchaeobius chitinivorans</name>
    <dbReference type="NCBI Taxonomy" id="1679083"/>
    <lineage>
        <taxon>Archaea</taxon>
        <taxon>Methanobacteriati</taxon>
        <taxon>Methanobacteriota</taxon>
        <taxon>Stenosarchaea group</taxon>
        <taxon>Halobacteria</taxon>
        <taxon>Halobacteriales</taxon>
        <taxon>Natrialbaceae</taxon>
        <taxon>Natrarchaeobius</taxon>
    </lineage>
</organism>
<feature type="transmembrane region" description="Helical" evidence="1">
    <location>
        <begin position="78"/>
        <end position="99"/>
    </location>
</feature>
<protein>
    <submittedName>
        <fullName evidence="3">CPBP family intramembrane metalloprotease</fullName>
    </submittedName>
</protein>
<keyword evidence="4" id="KW-1185">Reference proteome</keyword>
<name>A0A3N6NKD8_NATCH</name>
<dbReference type="GO" id="GO:0008237">
    <property type="term" value="F:metallopeptidase activity"/>
    <property type="evidence" value="ECO:0007669"/>
    <property type="project" value="UniProtKB-KW"/>
</dbReference>
<comment type="caution">
    <text evidence="3">The sequence shown here is derived from an EMBL/GenBank/DDBJ whole genome shotgun (WGS) entry which is preliminary data.</text>
</comment>
<dbReference type="EMBL" id="REFZ01000008">
    <property type="protein sequence ID" value="RQG99692.1"/>
    <property type="molecule type" value="Genomic_DNA"/>
</dbReference>
<feature type="domain" description="CAAX prenyl protease 2/Lysostaphin resistance protein A-like" evidence="2">
    <location>
        <begin position="123"/>
        <end position="201"/>
    </location>
</feature>
<dbReference type="AlphaFoldDB" id="A0A3N6NKD8"/>
<reference evidence="3 4" key="1">
    <citation type="submission" date="2018-10" db="EMBL/GenBank/DDBJ databases">
        <title>Natrarchaeobius chitinivorans gen. nov., sp. nov., and Natrarchaeobius haloalkaliphilus sp. nov., alkaliphilic, chitin-utilizing haloarchaea from hypersaline alkaline lakes.</title>
        <authorList>
            <person name="Sorokin D.Y."/>
            <person name="Elcheninov A.G."/>
            <person name="Kostrikina N.A."/>
            <person name="Bale N.J."/>
            <person name="Sinninghe Damste J.S."/>
            <person name="Khijniak T.V."/>
            <person name="Kublanov I.V."/>
            <person name="Toshchakov S.V."/>
        </authorList>
    </citation>
    <scope>NUCLEOTIDE SEQUENCE [LARGE SCALE GENOMIC DNA]</scope>
    <source>
        <strain evidence="3 4">AArcht7</strain>
    </source>
</reference>
<dbReference type="GO" id="GO:0004175">
    <property type="term" value="F:endopeptidase activity"/>
    <property type="evidence" value="ECO:0007669"/>
    <property type="project" value="UniProtKB-ARBA"/>
</dbReference>
<evidence type="ECO:0000256" key="1">
    <source>
        <dbReference type="SAM" id="Phobius"/>
    </source>
</evidence>
<dbReference type="Pfam" id="PF02517">
    <property type="entry name" value="Rce1-like"/>
    <property type="match status" value="1"/>
</dbReference>